<organism evidence="13 14">
    <name type="scientific">Rhizoctonia solani</name>
    <dbReference type="NCBI Taxonomy" id="456999"/>
    <lineage>
        <taxon>Eukaryota</taxon>
        <taxon>Fungi</taxon>
        <taxon>Dikarya</taxon>
        <taxon>Basidiomycota</taxon>
        <taxon>Agaricomycotina</taxon>
        <taxon>Agaricomycetes</taxon>
        <taxon>Cantharellales</taxon>
        <taxon>Ceratobasidiaceae</taxon>
        <taxon>Rhizoctonia</taxon>
    </lineage>
</organism>
<keyword evidence="11" id="KW-0732">Signal</keyword>
<dbReference type="UniPathway" id="UPA00245"/>
<accession>A0A8H7H3I0</accession>
<evidence type="ECO:0000256" key="11">
    <source>
        <dbReference type="SAM" id="SignalP"/>
    </source>
</evidence>
<feature type="compositionally biased region" description="Low complexity" evidence="9">
    <location>
        <begin position="133"/>
        <end position="148"/>
    </location>
</feature>
<feature type="region of interest" description="Disordered" evidence="9">
    <location>
        <begin position="357"/>
        <end position="398"/>
    </location>
</feature>
<evidence type="ECO:0000256" key="9">
    <source>
        <dbReference type="SAM" id="MobiDB-lite"/>
    </source>
</evidence>
<dbReference type="AlphaFoldDB" id="A0A8H7H3I0"/>
<dbReference type="PANTHER" id="PTHR31829:SF0">
    <property type="entry name" value="PYRIDOXAL 5'-PHOSPHATE SYNTHASE SUBUNIT SNZ1-RELATED"/>
    <property type="match status" value="1"/>
</dbReference>
<feature type="transmembrane region" description="Helical" evidence="10">
    <location>
        <begin position="162"/>
        <end position="185"/>
    </location>
</feature>
<evidence type="ECO:0000256" key="4">
    <source>
        <dbReference type="ARBA" id="ARBA00022898"/>
    </source>
</evidence>
<feature type="region of interest" description="Disordered" evidence="9">
    <location>
        <begin position="668"/>
        <end position="688"/>
    </location>
</feature>
<dbReference type="EC" id="4.3.3.6" evidence="3"/>
<evidence type="ECO:0000256" key="2">
    <source>
        <dbReference type="ARBA" id="ARBA00007281"/>
    </source>
</evidence>
<keyword evidence="5" id="KW-0456">Lyase</keyword>
<feature type="chain" id="PRO_5033987573" description="pyridoxal 5'-phosphate synthase (glutamine hydrolyzing)" evidence="11">
    <location>
        <begin position="16"/>
        <end position="943"/>
    </location>
</feature>
<reference evidence="13" key="1">
    <citation type="submission" date="2020-09" db="EMBL/GenBank/DDBJ databases">
        <title>Comparative genome analyses of four rice-infecting Rhizoctonia solani isolates reveal extensive enrichment of homogalacturonan modification genes.</title>
        <authorList>
            <person name="Lee D.-Y."/>
            <person name="Jeon J."/>
            <person name="Kim K.-T."/>
            <person name="Cheong K."/>
            <person name="Song H."/>
            <person name="Choi G."/>
            <person name="Ko J."/>
            <person name="Opiyo S.O."/>
            <person name="Zuo S."/>
            <person name="Madhav S."/>
            <person name="Lee Y.-H."/>
            <person name="Wang G.-L."/>
        </authorList>
    </citation>
    <scope>NUCLEOTIDE SEQUENCE</scope>
    <source>
        <strain evidence="13">AG1-IA YN-7</strain>
    </source>
</reference>
<dbReference type="PANTHER" id="PTHR31829">
    <property type="entry name" value="PYRIDOXAL 5'-PHOSPHATE SYNTHASE SUBUNIT SNZ1-RELATED"/>
    <property type="match status" value="1"/>
</dbReference>
<dbReference type="CDD" id="cd12087">
    <property type="entry name" value="TM_EGFR-like"/>
    <property type="match status" value="1"/>
</dbReference>
<feature type="region of interest" description="Disordered" evidence="9">
    <location>
        <begin position="132"/>
        <end position="158"/>
    </location>
</feature>
<keyword evidence="10" id="KW-1133">Transmembrane helix</keyword>
<dbReference type="PROSITE" id="PS51129">
    <property type="entry name" value="PDXS_SNZ_2"/>
    <property type="match status" value="1"/>
</dbReference>
<comment type="catalytic activity">
    <reaction evidence="7">
        <text>aldehydo-D-ribose 5-phosphate + D-glyceraldehyde 3-phosphate + L-glutamine = pyridoxal 5'-phosphate + L-glutamate + phosphate + 3 H2O + H(+)</text>
        <dbReference type="Rhea" id="RHEA:31507"/>
        <dbReference type="ChEBI" id="CHEBI:15377"/>
        <dbReference type="ChEBI" id="CHEBI:15378"/>
        <dbReference type="ChEBI" id="CHEBI:29985"/>
        <dbReference type="ChEBI" id="CHEBI:43474"/>
        <dbReference type="ChEBI" id="CHEBI:58273"/>
        <dbReference type="ChEBI" id="CHEBI:58359"/>
        <dbReference type="ChEBI" id="CHEBI:59776"/>
        <dbReference type="ChEBI" id="CHEBI:597326"/>
        <dbReference type="EC" id="4.3.3.6"/>
    </reaction>
</comment>
<feature type="compositionally biased region" description="Polar residues" evidence="9">
    <location>
        <begin position="363"/>
        <end position="385"/>
    </location>
</feature>
<dbReference type="Gene3D" id="3.20.20.70">
    <property type="entry name" value="Aldolase class I"/>
    <property type="match status" value="1"/>
</dbReference>
<proteinExistence type="inferred from homology"/>
<keyword evidence="10" id="KW-0812">Transmembrane</keyword>
<dbReference type="NCBIfam" id="NF003215">
    <property type="entry name" value="PRK04180.1"/>
    <property type="match status" value="1"/>
</dbReference>
<comment type="caution">
    <text evidence="13">The sequence shown here is derived from an EMBL/GenBank/DDBJ whole genome shotgun (WGS) entry which is preliminary data.</text>
</comment>
<evidence type="ECO:0000256" key="6">
    <source>
        <dbReference type="ARBA" id="ARBA00023270"/>
    </source>
</evidence>
<dbReference type="InterPro" id="IPR001852">
    <property type="entry name" value="PdxS/SNZ"/>
</dbReference>
<evidence type="ECO:0000256" key="8">
    <source>
        <dbReference type="PROSITE-ProRule" id="PRU00481"/>
    </source>
</evidence>
<dbReference type="GO" id="GO:0008615">
    <property type="term" value="P:pyridoxine biosynthetic process"/>
    <property type="evidence" value="ECO:0007669"/>
    <property type="project" value="TreeGrafter"/>
</dbReference>
<evidence type="ECO:0000313" key="13">
    <source>
        <dbReference type="EMBL" id="KAF8674073.1"/>
    </source>
</evidence>
<dbReference type="InterPro" id="IPR013785">
    <property type="entry name" value="Aldolase_TIM"/>
</dbReference>
<comment type="pathway">
    <text evidence="1">Cofactor biosynthesis; pyridoxal 5'-phosphate biosynthesis.</text>
</comment>
<evidence type="ECO:0000256" key="3">
    <source>
        <dbReference type="ARBA" id="ARBA00012084"/>
    </source>
</evidence>
<dbReference type="EMBL" id="JACYCC010000131">
    <property type="protein sequence ID" value="KAF8674073.1"/>
    <property type="molecule type" value="Genomic_DNA"/>
</dbReference>
<sequence length="943" mass="98639">MKLFILLGLAARVLAQTQTQALGITATSTPTATAPITPPSERPLATCSADPLWRRLRNAQGSDPCALAMDLQQMCTTIDPIVALTGGESYTGPQNVQAATPCICTTVMYNLVAGCAASHFAQIQPPSKMACVSSTAAPSSTSTPTSTPAPTPENQTSNNVPIIVGAVLGAIGFILLLTTIFFCYLRRRQRKWEENEGVNRPDSTFIIGKPTPAGQTLQKAPASRYGLAGLFSPTEDQFEKPRPIKTESALPDVLSDEHRQGKPEYVMPAPTPGYANPGSGFGGLPEPQSHYTPVPNPGVAGVGAGGRGLQTGSGESVSNLNTNRFTMRDGPQGAAAQMLAADIAAARAREGAFREDFSAEGQGYQTSTDADGQSQLYRNGNSRTYPSYPHGLRNGNDNGRMLTRVPYADHPEEEVHAVSTVDDTSISIYPSSVDRPGDHPAPFVGGFSPVPEKPKEEYQLPDRGYSAQGGAAQPSPPLDSDPFGANRRPAAFSRVFGERPANMAGIGTARGSPGNSPTSPTITQGRAPIVSRIAAATTSPIPNRPTVSPAIRRGPSFGNTAADMGFGRQHQAAVGALGGPIQRDSGGFSEGSSPTAVGFPGDVGSARGEGSPLPTGPFAGRSGFGIAPNQFKFEFERIRFPTTTLTRSLFTIMSAPAPSLPTTNGIPASGATAAPTTTAPAATGGATGAPIPRSAQNTDGGSSVGTFQVKSGLAQMLKGGVIMDVVNAEQARIAEEAGACAVMALERVPADIRREGGVARMSDPKMIKEIMDAVTIPVMAKVRIGHFVEAQILQAIGIDYIDESEVLTPADEQHHINKHSFRIPFVCGATSLGEALRRISEGAAMIRTKGEAGTGNVVEAVRHARAVNAEIRKAAGMTDEELYSYAKEIQAPFHLLKETARLKRLPVVSFAAGGVATPADAAMMMQLGCDGGKYRIPMAAKFD</sequence>
<dbReference type="GO" id="GO:0036381">
    <property type="term" value="F:pyridoxal 5'-phosphate synthase (glutamine hydrolysing) activity"/>
    <property type="evidence" value="ECO:0007669"/>
    <property type="project" value="UniProtKB-EC"/>
</dbReference>
<dbReference type="CDD" id="cd04727">
    <property type="entry name" value="pdxS"/>
    <property type="match status" value="1"/>
</dbReference>
<feature type="signal peptide" evidence="11">
    <location>
        <begin position="1"/>
        <end position="15"/>
    </location>
</feature>
<evidence type="ECO:0000256" key="5">
    <source>
        <dbReference type="ARBA" id="ARBA00023239"/>
    </source>
</evidence>
<feature type="domain" description="PdxS/SNZ N-terminal" evidence="12">
    <location>
        <begin position="707"/>
        <end position="912"/>
    </location>
</feature>
<dbReference type="GO" id="GO:0006520">
    <property type="term" value="P:amino acid metabolic process"/>
    <property type="evidence" value="ECO:0007669"/>
    <property type="project" value="TreeGrafter"/>
</dbReference>
<keyword evidence="10" id="KW-0472">Membrane</keyword>
<dbReference type="InterPro" id="IPR033755">
    <property type="entry name" value="PdxS/SNZ_N"/>
</dbReference>
<dbReference type="InterPro" id="IPR011060">
    <property type="entry name" value="RibuloseP-bd_barrel"/>
</dbReference>
<feature type="region of interest" description="Disordered" evidence="9">
    <location>
        <begin position="428"/>
        <end position="487"/>
    </location>
</feature>
<dbReference type="GO" id="GO:0042823">
    <property type="term" value="P:pyridoxal phosphate biosynthetic process"/>
    <property type="evidence" value="ECO:0007669"/>
    <property type="project" value="UniProtKB-UniPathway"/>
</dbReference>
<gene>
    <name evidence="13" type="ORF">RHS04_07380</name>
</gene>
<keyword evidence="6" id="KW-0704">Schiff base</keyword>
<dbReference type="Proteomes" id="UP000650582">
    <property type="component" value="Unassembled WGS sequence"/>
</dbReference>
<evidence type="ECO:0000256" key="10">
    <source>
        <dbReference type="SAM" id="Phobius"/>
    </source>
</evidence>
<evidence type="ECO:0000256" key="7">
    <source>
        <dbReference type="ARBA" id="ARBA00047992"/>
    </source>
</evidence>
<keyword evidence="4" id="KW-0663">Pyridoxal phosphate</keyword>
<evidence type="ECO:0000313" key="14">
    <source>
        <dbReference type="Proteomes" id="UP000650582"/>
    </source>
</evidence>
<feature type="region of interest" description="Disordered" evidence="9">
    <location>
        <begin position="577"/>
        <end position="621"/>
    </location>
</feature>
<comment type="similarity">
    <text evidence="2 8">Belongs to the PdxS/SNZ family.</text>
</comment>
<protein>
    <recommendedName>
        <fullName evidence="3">pyridoxal 5'-phosphate synthase (glutamine hydrolyzing)</fullName>
        <ecNumber evidence="3">4.3.3.6</ecNumber>
    </recommendedName>
</protein>
<dbReference type="Pfam" id="PF01680">
    <property type="entry name" value="SOR_SNZ"/>
    <property type="match status" value="1"/>
</dbReference>
<dbReference type="SUPFAM" id="SSF51366">
    <property type="entry name" value="Ribulose-phoshate binding barrel"/>
    <property type="match status" value="1"/>
</dbReference>
<evidence type="ECO:0000256" key="1">
    <source>
        <dbReference type="ARBA" id="ARBA00004737"/>
    </source>
</evidence>
<name>A0A8H7H3I0_9AGAM</name>
<evidence type="ECO:0000259" key="12">
    <source>
        <dbReference type="Pfam" id="PF01680"/>
    </source>
</evidence>
<dbReference type="FunFam" id="3.20.20.70:FF:000001">
    <property type="entry name" value="Pyridoxine biosynthesis protein PDX1"/>
    <property type="match status" value="1"/>
</dbReference>